<dbReference type="EMBL" id="QQWE01000005">
    <property type="protein sequence ID" value="REJ55890.1"/>
    <property type="molecule type" value="Genomic_DNA"/>
</dbReference>
<dbReference type="AlphaFoldDB" id="A0A3E0M7X3"/>
<dbReference type="Pfam" id="PF11104">
    <property type="entry name" value="PilM_2"/>
    <property type="match status" value="1"/>
</dbReference>
<dbReference type="Gene3D" id="3.30.1490.300">
    <property type="match status" value="1"/>
</dbReference>
<proteinExistence type="predicted"/>
<dbReference type="SUPFAM" id="SSF53067">
    <property type="entry name" value="Actin-like ATPase domain"/>
    <property type="match status" value="2"/>
</dbReference>
<gene>
    <name evidence="2" type="ORF">DWQ56_16605</name>
</gene>
<evidence type="ECO:0000313" key="3">
    <source>
        <dbReference type="Proteomes" id="UP000256301"/>
    </source>
</evidence>
<feature type="domain" description="SHS2" evidence="1">
    <location>
        <begin position="13"/>
        <end position="181"/>
    </location>
</feature>
<dbReference type="InterPro" id="IPR003494">
    <property type="entry name" value="SHS2_FtsA"/>
</dbReference>
<dbReference type="CDD" id="cd24049">
    <property type="entry name" value="ASKHA_NBD_PilM"/>
    <property type="match status" value="1"/>
</dbReference>
<organism evidence="2 3">
    <name type="scientific">Microcystis aeruginosa DA14</name>
    <dbReference type="NCBI Taxonomy" id="1987506"/>
    <lineage>
        <taxon>Bacteria</taxon>
        <taxon>Bacillati</taxon>
        <taxon>Cyanobacteriota</taxon>
        <taxon>Cyanophyceae</taxon>
        <taxon>Oscillatoriophycideae</taxon>
        <taxon>Chroococcales</taxon>
        <taxon>Microcystaceae</taxon>
        <taxon>Microcystis</taxon>
    </lineage>
</organism>
<dbReference type="InterPro" id="IPR005883">
    <property type="entry name" value="PilM"/>
</dbReference>
<dbReference type="InterPro" id="IPR043129">
    <property type="entry name" value="ATPase_NBD"/>
</dbReference>
<dbReference type="NCBIfam" id="TIGR01175">
    <property type="entry name" value="pilM"/>
    <property type="match status" value="1"/>
</dbReference>
<dbReference type="GO" id="GO:0051301">
    <property type="term" value="P:cell division"/>
    <property type="evidence" value="ECO:0007669"/>
    <property type="project" value="InterPro"/>
</dbReference>
<dbReference type="InterPro" id="IPR050696">
    <property type="entry name" value="FtsA/MreB"/>
</dbReference>
<dbReference type="PANTHER" id="PTHR32432">
    <property type="entry name" value="CELL DIVISION PROTEIN FTSA-RELATED"/>
    <property type="match status" value="1"/>
</dbReference>
<dbReference type="PIRSF" id="PIRSF019169">
    <property type="entry name" value="PilM"/>
    <property type="match status" value="1"/>
</dbReference>
<dbReference type="Gene3D" id="3.30.420.40">
    <property type="match status" value="2"/>
</dbReference>
<evidence type="ECO:0000313" key="2">
    <source>
        <dbReference type="EMBL" id="REJ55890.1"/>
    </source>
</evidence>
<protein>
    <submittedName>
        <fullName evidence="2">Pilus assembly protein PilM</fullName>
    </submittedName>
</protein>
<dbReference type="Proteomes" id="UP000256301">
    <property type="component" value="Unassembled WGS sequence"/>
</dbReference>
<dbReference type="SMART" id="SM00842">
    <property type="entry name" value="FtsA"/>
    <property type="match status" value="1"/>
</dbReference>
<dbReference type="PANTHER" id="PTHR32432:SF3">
    <property type="entry name" value="ETHANOLAMINE UTILIZATION PROTEIN EUTJ"/>
    <property type="match status" value="1"/>
</dbReference>
<accession>A0A3E0M7X3</accession>
<reference evidence="2 3" key="1">
    <citation type="submission" date="2017-08" db="EMBL/GenBank/DDBJ databases">
        <title>Functional genomic and metabolic studies of the symbiotic interactions of six Microcystis-dominated communities.</title>
        <authorList>
            <person name="Li Q."/>
            <person name="Lin F."/>
        </authorList>
    </citation>
    <scope>NUCLEOTIDE SEQUENCE [LARGE SCALE GENOMIC DNA]</scope>
    <source>
        <strain evidence="2">DA14</strain>
    </source>
</reference>
<evidence type="ECO:0000259" key="1">
    <source>
        <dbReference type="SMART" id="SM00842"/>
    </source>
</evidence>
<name>A0A3E0M7X3_MICAE</name>
<comment type="caution">
    <text evidence="2">The sequence shown here is derived from an EMBL/GenBank/DDBJ whole genome shotgun (WGS) entry which is preliminary data.</text>
</comment>
<sequence>MSPGFLQRKKTSFIGVDVSATAVKMVELSAVGKQQFRLDGYANVTLPKGVISDGNINDLAQVADTLRSAWRLLGTRARQVVLALPTAAVISKRVIMPAGLREEDMELQVESEANQYIPFPLEEMNLDFQVLGPMGKSTDEVEVLIVAAKKEKIEDRVAVAEEAGLKVSIMDVEAYATETAYRQILKQLPNHSKKTITMILDIGAHVTHVNVMVGTHSVYSREQAFGGAMLSQEIQRRFGLSPEESEIAKRQGGLPDSYDQEVLQPFLQNLAGEASRAVSFFTNSTQYNKVDHILLAGGVAATEGLAALIEQKAGVHTLVANTFQGMTLAQKIKPSQLETDAPALMIACGLALRGVDA</sequence>